<evidence type="ECO:0000313" key="5">
    <source>
        <dbReference type="EMBL" id="NKY27184.1"/>
    </source>
</evidence>
<dbReference type="SUPFAM" id="SSF53474">
    <property type="entry name" value="alpha/beta-Hydrolases"/>
    <property type="match status" value="1"/>
</dbReference>
<comment type="caution">
    <text evidence="5">The sequence shown here is derived from an EMBL/GenBank/DDBJ whole genome shotgun (WGS) entry which is preliminary data.</text>
</comment>
<dbReference type="GO" id="GO:0016787">
    <property type="term" value="F:hydrolase activity"/>
    <property type="evidence" value="ECO:0007669"/>
    <property type="project" value="UniProtKB-KW"/>
</dbReference>
<dbReference type="Pfam" id="PF00135">
    <property type="entry name" value="COesterase"/>
    <property type="match status" value="1"/>
</dbReference>
<dbReference type="Proteomes" id="UP000540698">
    <property type="component" value="Unassembled WGS sequence"/>
</dbReference>
<proteinExistence type="inferred from homology"/>
<evidence type="ECO:0000256" key="3">
    <source>
        <dbReference type="RuleBase" id="RU361235"/>
    </source>
</evidence>
<dbReference type="PANTHER" id="PTHR43142:SF1">
    <property type="entry name" value="CARBOXYLIC ESTER HYDROLASE"/>
    <property type="match status" value="1"/>
</dbReference>
<dbReference type="PANTHER" id="PTHR43142">
    <property type="entry name" value="CARBOXYLIC ESTER HYDROLASE"/>
    <property type="match status" value="1"/>
</dbReference>
<evidence type="ECO:0000259" key="4">
    <source>
        <dbReference type="Pfam" id="PF00135"/>
    </source>
</evidence>
<dbReference type="EMBL" id="JAAXOS010000006">
    <property type="protein sequence ID" value="NKY27184.1"/>
    <property type="molecule type" value="Genomic_DNA"/>
</dbReference>
<name>A0A7X6L3W7_9NOCA</name>
<reference evidence="5 6" key="1">
    <citation type="submission" date="2020-04" db="EMBL/GenBank/DDBJ databases">
        <title>MicrobeNet Type strains.</title>
        <authorList>
            <person name="Nicholson A.C."/>
        </authorList>
    </citation>
    <scope>NUCLEOTIDE SEQUENCE [LARGE SCALE GENOMIC DNA]</scope>
    <source>
        <strain evidence="5 6">DSM 44956</strain>
    </source>
</reference>
<dbReference type="InterPro" id="IPR029058">
    <property type="entry name" value="AB_hydrolase_fold"/>
</dbReference>
<dbReference type="Gene3D" id="3.40.50.1820">
    <property type="entry name" value="alpha/beta hydrolase"/>
    <property type="match status" value="1"/>
</dbReference>
<comment type="similarity">
    <text evidence="1 3">Belongs to the type-B carboxylesterase/lipase family.</text>
</comment>
<dbReference type="InterPro" id="IPR019826">
    <property type="entry name" value="Carboxylesterase_B_AS"/>
</dbReference>
<dbReference type="AlphaFoldDB" id="A0A7X6L3W7"/>
<sequence length="445" mass="47635">METVMAPSGRWRGAARAGVAVFRGIPYARAERFRAPEPVAVFEGVYDATRRYAIAPQLPGRLECVIGRAGSLAQSEDCLALTVTMPAGAEPGSCPVLVWLHGGAYLAGSGQWNLYDADRLVCETGVVVVSVSYRLGVLGYLRAPGISAGNLGLCDQIAALRWVREHIAEFGGDPQRVTVAGQSAGAHSVVALLGIEPARRLFAQAIVQSAPFGIGFQSHRQAERVGKMFLAELGADPLTAPVAELLAAQGRTARRMAGPAALNSAPPFLPVADAGPLPGEHTWRQAVRDTAADLPVVLGCTAEEARAFYDNTHPVFGRVRRLPLAGVRLTSAAQRLITRKAFEDGMFRFADELADAGAAVYCYRVGQLHPANPYGACHCIDLPLLFADGDTWHAAPMLLPLTAADVDALGVRTRRYWGEFARTGQIADTDWTPHRPGSRFVRQLP</sequence>
<evidence type="ECO:0000256" key="2">
    <source>
        <dbReference type="ARBA" id="ARBA00022801"/>
    </source>
</evidence>
<gene>
    <name evidence="5" type="ORF">HGB38_13260</name>
</gene>
<organism evidence="5 6">
    <name type="scientific">Nocardia gamkensis</name>
    <dbReference type="NCBI Taxonomy" id="352869"/>
    <lineage>
        <taxon>Bacteria</taxon>
        <taxon>Bacillati</taxon>
        <taxon>Actinomycetota</taxon>
        <taxon>Actinomycetes</taxon>
        <taxon>Mycobacteriales</taxon>
        <taxon>Nocardiaceae</taxon>
        <taxon>Nocardia</taxon>
    </lineage>
</organism>
<keyword evidence="2 3" id="KW-0378">Hydrolase</keyword>
<evidence type="ECO:0000313" key="6">
    <source>
        <dbReference type="Proteomes" id="UP000540698"/>
    </source>
</evidence>
<accession>A0A7X6L3W7</accession>
<protein>
    <recommendedName>
        <fullName evidence="3">Carboxylic ester hydrolase</fullName>
        <ecNumber evidence="3">3.1.1.-</ecNumber>
    </recommendedName>
</protein>
<dbReference type="RefSeq" id="WP_062968124.1">
    <property type="nucleotide sequence ID" value="NZ_JAAXOS010000006.1"/>
</dbReference>
<dbReference type="InterPro" id="IPR002018">
    <property type="entry name" value="CarbesteraseB"/>
</dbReference>
<feature type="domain" description="Carboxylesterase type B" evidence="4">
    <location>
        <begin position="3"/>
        <end position="312"/>
    </location>
</feature>
<dbReference type="PROSITE" id="PS00122">
    <property type="entry name" value="CARBOXYLESTERASE_B_1"/>
    <property type="match status" value="1"/>
</dbReference>
<keyword evidence="6" id="KW-1185">Reference proteome</keyword>
<evidence type="ECO:0000256" key="1">
    <source>
        <dbReference type="ARBA" id="ARBA00005964"/>
    </source>
</evidence>
<dbReference type="EC" id="3.1.1.-" evidence="3"/>